<keyword evidence="8" id="KW-0067">ATP-binding</keyword>
<name>A0A7T6ZDZ7_9BACI</name>
<dbReference type="KEGG" id="scib:HUG20_18090"/>
<dbReference type="SUPFAM" id="SSF55874">
    <property type="entry name" value="ATPase domain of HSP90 chaperone/DNA topoisomerase II/histidine kinase"/>
    <property type="match status" value="1"/>
</dbReference>
<dbReference type="GO" id="GO:0000155">
    <property type="term" value="F:phosphorelay sensor kinase activity"/>
    <property type="evidence" value="ECO:0007669"/>
    <property type="project" value="InterPro"/>
</dbReference>
<feature type="transmembrane region" description="Helical" evidence="10">
    <location>
        <begin position="120"/>
        <end position="141"/>
    </location>
</feature>
<dbReference type="Proteomes" id="UP000595349">
    <property type="component" value="Chromosome"/>
</dbReference>
<feature type="domain" description="Histidine kinase" evidence="11">
    <location>
        <begin position="192"/>
        <end position="404"/>
    </location>
</feature>
<proteinExistence type="predicted"/>
<evidence type="ECO:0000313" key="13">
    <source>
        <dbReference type="Proteomes" id="UP000595349"/>
    </source>
</evidence>
<comment type="subcellular location">
    <subcellularLocation>
        <location evidence="2">Cell membrane</location>
        <topology evidence="2">Multi-pass membrane protein</topology>
    </subcellularLocation>
</comment>
<evidence type="ECO:0000256" key="3">
    <source>
        <dbReference type="ARBA" id="ARBA00012438"/>
    </source>
</evidence>
<evidence type="ECO:0000313" key="12">
    <source>
        <dbReference type="EMBL" id="QQK81637.1"/>
    </source>
</evidence>
<evidence type="ECO:0000256" key="10">
    <source>
        <dbReference type="SAM" id="Phobius"/>
    </source>
</evidence>
<accession>A0A7T6ZDZ7</accession>
<evidence type="ECO:0000256" key="7">
    <source>
        <dbReference type="ARBA" id="ARBA00022777"/>
    </source>
</evidence>
<evidence type="ECO:0000256" key="8">
    <source>
        <dbReference type="ARBA" id="ARBA00022840"/>
    </source>
</evidence>
<dbReference type="EC" id="2.7.13.3" evidence="3"/>
<evidence type="ECO:0000256" key="6">
    <source>
        <dbReference type="ARBA" id="ARBA00022741"/>
    </source>
</evidence>
<evidence type="ECO:0000256" key="1">
    <source>
        <dbReference type="ARBA" id="ARBA00000085"/>
    </source>
</evidence>
<dbReference type="InterPro" id="IPR011623">
    <property type="entry name" value="7TMR_DISM_rcpt_extracell_dom1"/>
</dbReference>
<dbReference type="PANTHER" id="PTHR43547">
    <property type="entry name" value="TWO-COMPONENT HISTIDINE KINASE"/>
    <property type="match status" value="1"/>
</dbReference>
<dbReference type="PROSITE" id="PS50109">
    <property type="entry name" value="HIS_KIN"/>
    <property type="match status" value="1"/>
</dbReference>
<dbReference type="InterPro" id="IPR004358">
    <property type="entry name" value="Sig_transdc_His_kin-like_C"/>
</dbReference>
<evidence type="ECO:0000256" key="4">
    <source>
        <dbReference type="ARBA" id="ARBA00022553"/>
    </source>
</evidence>
<feature type="transmembrane region" description="Helical" evidence="10">
    <location>
        <begin position="57"/>
        <end position="80"/>
    </location>
</feature>
<dbReference type="SMART" id="SM00388">
    <property type="entry name" value="HisKA"/>
    <property type="match status" value="1"/>
</dbReference>
<dbReference type="InterPro" id="IPR003594">
    <property type="entry name" value="HATPase_dom"/>
</dbReference>
<keyword evidence="6" id="KW-0547">Nucleotide-binding</keyword>
<dbReference type="FunFam" id="3.30.565.10:FF:000006">
    <property type="entry name" value="Sensor histidine kinase WalK"/>
    <property type="match status" value="1"/>
</dbReference>
<keyword evidence="7 12" id="KW-0418">Kinase</keyword>
<evidence type="ECO:0000256" key="2">
    <source>
        <dbReference type="ARBA" id="ARBA00004651"/>
    </source>
</evidence>
<keyword evidence="13" id="KW-1185">Reference proteome</keyword>
<dbReference type="Pfam" id="PF07695">
    <property type="entry name" value="7TMR-DISM_7TM"/>
    <property type="match status" value="1"/>
</dbReference>
<dbReference type="InterPro" id="IPR005467">
    <property type="entry name" value="His_kinase_dom"/>
</dbReference>
<dbReference type="SMART" id="SM00387">
    <property type="entry name" value="HATPase_c"/>
    <property type="match status" value="1"/>
</dbReference>
<evidence type="ECO:0000256" key="5">
    <source>
        <dbReference type="ARBA" id="ARBA00022679"/>
    </source>
</evidence>
<dbReference type="InterPro" id="IPR036097">
    <property type="entry name" value="HisK_dim/P_sf"/>
</dbReference>
<keyword evidence="4" id="KW-0597">Phosphoprotein</keyword>
<dbReference type="InterPro" id="IPR003661">
    <property type="entry name" value="HisK_dim/P_dom"/>
</dbReference>
<protein>
    <recommendedName>
        <fullName evidence="3">histidine kinase</fullName>
        <ecNumber evidence="3">2.7.13.3</ecNumber>
    </recommendedName>
</protein>
<dbReference type="PRINTS" id="PR00344">
    <property type="entry name" value="BCTRLSENSOR"/>
</dbReference>
<organism evidence="12 13">
    <name type="scientific">Salicibibacter cibi</name>
    <dbReference type="NCBI Taxonomy" id="2743001"/>
    <lineage>
        <taxon>Bacteria</taxon>
        <taxon>Bacillati</taxon>
        <taxon>Bacillota</taxon>
        <taxon>Bacilli</taxon>
        <taxon>Bacillales</taxon>
        <taxon>Bacillaceae</taxon>
        <taxon>Salicibibacter</taxon>
    </lineage>
</organism>
<dbReference type="CDD" id="cd00082">
    <property type="entry name" value="HisKA"/>
    <property type="match status" value="1"/>
</dbReference>
<sequence length="404" mass="46643">MLGYKLEYLAQLMAWGSFALFVRTLYPQEMNRWACWAILLFCSGYGMFVGLTHPHIFSYTMLFFQFVIITSFFYLIYVFISAVINRRRGAAFHILGFSVLSVALMFDILFYNQVVSGQPLLYYGMFFYIFMQALHLSVLFAESYTRIEDLSGQLRLLNTNLDEKVKSRTRELREKNEDLNHMQTLRSQLLMNISHELGTPLTSIRGYVKGMLDGVFPRGDDKYMQLVYDKTLLLDHFIGDLHDLSKLENRQLSFIFQDENICLFLQHLYEEYEPEISKSGRTFIYNDALNDEYAVAQIDTIRMEQVFSNILSNARKHTPKNGAITVKLEKEKANAVISIIDSGDGIEEDMIPFIFDRFYQSTSSNGFGIGLAICKEIIEQHNGAIGVQSELGVGSRFYFKLPLQ</sequence>
<dbReference type="SUPFAM" id="SSF47384">
    <property type="entry name" value="Homodimeric domain of signal transducing histidine kinase"/>
    <property type="match status" value="1"/>
</dbReference>
<keyword evidence="10" id="KW-1133">Transmembrane helix</keyword>
<keyword evidence="10" id="KW-0812">Transmembrane</keyword>
<feature type="transmembrane region" description="Helical" evidence="10">
    <location>
        <begin position="92"/>
        <end position="114"/>
    </location>
</feature>
<dbReference type="Pfam" id="PF00512">
    <property type="entry name" value="HisKA"/>
    <property type="match status" value="1"/>
</dbReference>
<gene>
    <name evidence="12" type="ORF">HUG20_18090</name>
</gene>
<evidence type="ECO:0000259" key="11">
    <source>
        <dbReference type="PROSITE" id="PS50109"/>
    </source>
</evidence>
<dbReference type="EMBL" id="CP054706">
    <property type="protein sequence ID" value="QQK81637.1"/>
    <property type="molecule type" value="Genomic_DNA"/>
</dbReference>
<dbReference type="RefSeq" id="WP_200086171.1">
    <property type="nucleotide sequence ID" value="NZ_CP054706.1"/>
</dbReference>
<reference evidence="12 13" key="1">
    <citation type="submission" date="2020-06" db="EMBL/GenBank/DDBJ databases">
        <title>Genomic analysis of Salicibibacter sp. NKC21-4.</title>
        <authorList>
            <person name="Oh Y.J."/>
        </authorList>
    </citation>
    <scope>NUCLEOTIDE SEQUENCE [LARGE SCALE GENOMIC DNA]</scope>
    <source>
        <strain evidence="12 13">NKC21-4</strain>
    </source>
</reference>
<keyword evidence="5" id="KW-0808">Transferase</keyword>
<evidence type="ECO:0000256" key="9">
    <source>
        <dbReference type="ARBA" id="ARBA00023012"/>
    </source>
</evidence>
<dbReference type="PANTHER" id="PTHR43547:SF2">
    <property type="entry name" value="HYBRID SIGNAL TRANSDUCTION HISTIDINE KINASE C"/>
    <property type="match status" value="1"/>
</dbReference>
<dbReference type="GO" id="GO:0005886">
    <property type="term" value="C:plasma membrane"/>
    <property type="evidence" value="ECO:0007669"/>
    <property type="project" value="UniProtKB-SubCell"/>
</dbReference>
<keyword evidence="10" id="KW-0472">Membrane</keyword>
<feature type="transmembrane region" description="Helical" evidence="10">
    <location>
        <begin position="33"/>
        <end position="51"/>
    </location>
</feature>
<dbReference type="AlphaFoldDB" id="A0A7T6ZDZ7"/>
<comment type="catalytic activity">
    <reaction evidence="1">
        <text>ATP + protein L-histidine = ADP + protein N-phospho-L-histidine.</text>
        <dbReference type="EC" id="2.7.13.3"/>
    </reaction>
</comment>
<dbReference type="InterPro" id="IPR036890">
    <property type="entry name" value="HATPase_C_sf"/>
</dbReference>
<dbReference type="Gene3D" id="3.30.565.10">
    <property type="entry name" value="Histidine kinase-like ATPase, C-terminal domain"/>
    <property type="match status" value="1"/>
</dbReference>
<keyword evidence="9" id="KW-0902">Two-component regulatory system</keyword>
<dbReference type="GO" id="GO:0005524">
    <property type="term" value="F:ATP binding"/>
    <property type="evidence" value="ECO:0007669"/>
    <property type="project" value="UniProtKB-KW"/>
</dbReference>
<dbReference type="Gene3D" id="1.10.287.130">
    <property type="match status" value="1"/>
</dbReference>
<dbReference type="Pfam" id="PF02518">
    <property type="entry name" value="HATPase_c"/>
    <property type="match status" value="1"/>
</dbReference>